<evidence type="ECO:0000313" key="2">
    <source>
        <dbReference type="EMBL" id="UZH54053.1"/>
    </source>
</evidence>
<keyword evidence="1" id="KW-0812">Transmembrane</keyword>
<name>A0ABY6NMH6_9FLAO</name>
<feature type="transmembrane region" description="Helical" evidence="1">
    <location>
        <begin position="28"/>
        <end position="52"/>
    </location>
</feature>
<evidence type="ECO:0000256" key="1">
    <source>
        <dbReference type="SAM" id="Phobius"/>
    </source>
</evidence>
<keyword evidence="1" id="KW-1133">Transmembrane helix</keyword>
<dbReference type="EMBL" id="CP069620">
    <property type="protein sequence ID" value="UZH54053.1"/>
    <property type="molecule type" value="Genomic_DNA"/>
</dbReference>
<accession>A0ABY6NMH6</accession>
<feature type="transmembrane region" description="Helical" evidence="1">
    <location>
        <begin position="72"/>
        <end position="93"/>
    </location>
</feature>
<organism evidence="2 3">
    <name type="scientific">Salinimicrobium tongyeongense</name>
    <dbReference type="NCBI Taxonomy" id="2809707"/>
    <lineage>
        <taxon>Bacteria</taxon>
        <taxon>Pseudomonadati</taxon>
        <taxon>Bacteroidota</taxon>
        <taxon>Flavobacteriia</taxon>
        <taxon>Flavobacteriales</taxon>
        <taxon>Flavobacteriaceae</taxon>
        <taxon>Salinimicrobium</taxon>
    </lineage>
</organism>
<gene>
    <name evidence="2" type="ORF">JRG66_08535</name>
</gene>
<dbReference type="Proteomes" id="UP001163981">
    <property type="component" value="Chromosome"/>
</dbReference>
<protein>
    <submittedName>
        <fullName evidence="2">Uncharacterized protein</fullName>
    </submittedName>
</protein>
<proteinExistence type="predicted"/>
<reference evidence="2" key="1">
    <citation type="submission" date="2021-02" db="EMBL/GenBank/DDBJ databases">
        <title>Salinimicrobium sp. nov. isolated from seawater in Tongyeong, Republic of Korea.</title>
        <authorList>
            <person name="Lee S.-J."/>
        </authorList>
    </citation>
    <scope>NUCLEOTIDE SEQUENCE</scope>
    <source>
        <strain evidence="2">HN-2-9-2</strain>
    </source>
</reference>
<dbReference type="RefSeq" id="WP_265162354.1">
    <property type="nucleotide sequence ID" value="NZ_CP069620.1"/>
</dbReference>
<evidence type="ECO:0000313" key="3">
    <source>
        <dbReference type="Proteomes" id="UP001163981"/>
    </source>
</evidence>
<sequence>MKETNRREEDLKAGYTNEGPQVVVYRPVILHAALIGALIFGVVLAIAGYLIANGTWAIVDLGQISAPFPGTTAVTFGGVGMALGGLIGGLYGLSRMLREHKKSRKY</sequence>
<keyword evidence="1" id="KW-0472">Membrane</keyword>
<keyword evidence="3" id="KW-1185">Reference proteome</keyword>